<reference evidence="1 2" key="1">
    <citation type="submission" date="2021-06" db="EMBL/GenBank/DDBJ databases">
        <title>Caerostris darwini draft genome.</title>
        <authorList>
            <person name="Kono N."/>
            <person name="Arakawa K."/>
        </authorList>
    </citation>
    <scope>NUCLEOTIDE SEQUENCE [LARGE SCALE GENOMIC DNA]</scope>
</reference>
<evidence type="ECO:0000313" key="2">
    <source>
        <dbReference type="Proteomes" id="UP001054837"/>
    </source>
</evidence>
<name>A0AAV4VSY0_9ARAC</name>
<keyword evidence="2" id="KW-1185">Reference proteome</keyword>
<comment type="caution">
    <text evidence="1">The sequence shown here is derived from an EMBL/GenBank/DDBJ whole genome shotgun (WGS) entry which is preliminary data.</text>
</comment>
<dbReference type="Proteomes" id="UP001054837">
    <property type="component" value="Unassembled WGS sequence"/>
</dbReference>
<accession>A0AAV4VSY0</accession>
<protein>
    <submittedName>
        <fullName evidence="1">Uncharacterized protein</fullName>
    </submittedName>
</protein>
<gene>
    <name evidence="1" type="ORF">CDAR_68151</name>
</gene>
<organism evidence="1 2">
    <name type="scientific">Caerostris darwini</name>
    <dbReference type="NCBI Taxonomy" id="1538125"/>
    <lineage>
        <taxon>Eukaryota</taxon>
        <taxon>Metazoa</taxon>
        <taxon>Ecdysozoa</taxon>
        <taxon>Arthropoda</taxon>
        <taxon>Chelicerata</taxon>
        <taxon>Arachnida</taxon>
        <taxon>Araneae</taxon>
        <taxon>Araneomorphae</taxon>
        <taxon>Entelegynae</taxon>
        <taxon>Araneoidea</taxon>
        <taxon>Araneidae</taxon>
        <taxon>Caerostris</taxon>
    </lineage>
</organism>
<sequence>MRPHSIIQIYEIFFKYTEPRRDILTFRKHTTHIRLDGQRHTKTTFHQQTQKKKEQKTRVTKRRICPPVSKTDKADTSNCNISLPCSCHISSQRIPKSIIRFLCIIGLNRRTTSRRQRFQILSLNPA</sequence>
<evidence type="ECO:0000313" key="1">
    <source>
        <dbReference type="EMBL" id="GIY73123.1"/>
    </source>
</evidence>
<dbReference type="EMBL" id="BPLQ01013561">
    <property type="protein sequence ID" value="GIY73123.1"/>
    <property type="molecule type" value="Genomic_DNA"/>
</dbReference>
<dbReference type="AlphaFoldDB" id="A0AAV4VSY0"/>
<proteinExistence type="predicted"/>